<feature type="compositionally biased region" description="Polar residues" evidence="1">
    <location>
        <begin position="659"/>
        <end position="687"/>
    </location>
</feature>
<evidence type="ECO:0000256" key="1">
    <source>
        <dbReference type="SAM" id="MobiDB-lite"/>
    </source>
</evidence>
<dbReference type="AlphaFoldDB" id="A0A7M7GGX6"/>
<dbReference type="InterPro" id="IPR035234">
    <property type="entry name" value="IgGFc-bd_N"/>
</dbReference>
<keyword evidence="2" id="KW-0812">Transmembrane</keyword>
<dbReference type="Pfam" id="PF17517">
    <property type="entry name" value="IgGFc_binding"/>
    <property type="match status" value="1"/>
</dbReference>
<evidence type="ECO:0000259" key="3">
    <source>
        <dbReference type="Pfam" id="PF17517"/>
    </source>
</evidence>
<proteinExistence type="predicted"/>
<reference evidence="5" key="1">
    <citation type="submission" date="2015-02" db="EMBL/GenBank/DDBJ databases">
        <title>Genome sequencing for Strongylocentrotus purpuratus.</title>
        <authorList>
            <person name="Murali S."/>
            <person name="Liu Y."/>
            <person name="Vee V."/>
            <person name="English A."/>
            <person name="Wang M."/>
            <person name="Skinner E."/>
            <person name="Han Y."/>
            <person name="Muzny D.M."/>
            <person name="Worley K.C."/>
            <person name="Gibbs R.A."/>
        </authorList>
    </citation>
    <scope>NUCLEOTIDE SEQUENCE</scope>
</reference>
<feature type="compositionally biased region" description="Low complexity" evidence="1">
    <location>
        <begin position="843"/>
        <end position="855"/>
    </location>
</feature>
<feature type="transmembrane region" description="Helical" evidence="2">
    <location>
        <begin position="534"/>
        <end position="558"/>
    </location>
</feature>
<dbReference type="GeneID" id="100889419"/>
<feature type="compositionally biased region" description="Low complexity" evidence="1">
    <location>
        <begin position="785"/>
        <end position="796"/>
    </location>
</feature>
<evidence type="ECO:0000256" key="2">
    <source>
        <dbReference type="SAM" id="Phobius"/>
    </source>
</evidence>
<feature type="transmembrane region" description="Helical" evidence="2">
    <location>
        <begin position="12"/>
        <end position="33"/>
    </location>
</feature>
<accession>A0A7M7GGX6</accession>
<sequence length="899" mass="98432">MQYFGYISRPPSWNYCWYITILGIAAFGLVSGVPSDPCAVRDHMGTEFVVGFLEAMTPDVSPHIYIVGSRRSTSVSIYTKQGNYTLNITPYSPVQSLDLMNPAIAGSEAIVVKADHEVSVYGIDRGNSMDSFLALPMDALGYEYYVVTYDIAARIQRDRRGSQFMVISTDHNTRVRIHFKPNNYCLCNEQIVYSGTEVTLDKLETLHCLDRDYDLTGTHIVADKPIAVLSGNKCANVPKNNRYCDHLVEQLPPVSSWEKEFITSPLKGRSHGDRFRVIAARNLTVVRTTTTDSSFILNAGEFKELDVGSNSSTAIVANSPILVMQYSKGGNVDGTGADPFMMLVPGIAQFVSEALIPSISVAIGPELTNNINIVIDCNAKSNLFHGIFHFPEDNFYNASHATEEMLKRKFCIAQHSLVHNPGLYFLEDKYSGYNSFSVLVYGYSSGSGNEAYGMPAGMVLRNNSCVRRTPARLTSTVPPGVMCSTVGPPMQQISRSDQSSDGVRNIIDDHTVSGVQTEPTTGHNLKSPTRGGNYLTVAIIIGMFSCVIIIILAIYVCFLKRKIRRLEAERKTISQLQLSSMLVGPDGYIDLDGSQISQREYMTLNNTDGVWRVGKVRRVDRAMFRSLSATNGKSTSAANRCNGQSGNGEGSFRDRRLTSSESAPQDITATNGIRRQPSISESCGGMSQANGSTAALISISRHGSISEEPNVDSLPMLRPLGTSRAGTKHTSIHIDSDINPDLIPSRRQRKHLWRSVSNPGVNPFSGAHGDLKVYYEVPKNNRPLTTGNVSSNSSTSQHYDRPRRQRTNSEEISPAASIFLTHFPNSLSSRQDDGYMSMKDPRASVSSQASGSQAGDISHASGSTANSMMDKAYSSIPDENFNNANDTGDTDSTDYTELN</sequence>
<organism evidence="4 5">
    <name type="scientific">Strongylocentrotus purpuratus</name>
    <name type="common">Purple sea urchin</name>
    <dbReference type="NCBI Taxonomy" id="7668"/>
    <lineage>
        <taxon>Eukaryota</taxon>
        <taxon>Metazoa</taxon>
        <taxon>Echinodermata</taxon>
        <taxon>Eleutherozoa</taxon>
        <taxon>Echinozoa</taxon>
        <taxon>Echinoidea</taxon>
        <taxon>Euechinoidea</taxon>
        <taxon>Echinacea</taxon>
        <taxon>Camarodonta</taxon>
        <taxon>Echinidea</taxon>
        <taxon>Strongylocentrotidae</taxon>
        <taxon>Strongylocentrotus</taxon>
    </lineage>
</organism>
<dbReference type="EnsemblMetazoa" id="XM_003728371">
    <property type="protein sequence ID" value="XP_003728419"/>
    <property type="gene ID" value="LOC100889419"/>
</dbReference>
<protein>
    <recommendedName>
        <fullName evidence="3">IgGFc-binding protein N-terminal domain-containing protein</fullName>
    </recommendedName>
</protein>
<keyword evidence="2" id="KW-0472">Membrane</keyword>
<dbReference type="Proteomes" id="UP000007110">
    <property type="component" value="Unassembled WGS sequence"/>
</dbReference>
<feature type="compositionally biased region" description="Polar residues" evidence="1">
    <location>
        <begin position="630"/>
        <end position="644"/>
    </location>
</feature>
<name>A0A7M7GGX6_STRPU</name>
<dbReference type="KEGG" id="spu:100889419"/>
<dbReference type="InParanoid" id="A0A7M7GGX6"/>
<feature type="domain" description="IgGFc-binding protein N-terminal" evidence="3">
    <location>
        <begin position="130"/>
        <end position="374"/>
    </location>
</feature>
<feature type="region of interest" description="Disordered" evidence="1">
    <location>
        <begin position="830"/>
        <end position="899"/>
    </location>
</feature>
<feature type="compositionally biased region" description="Acidic residues" evidence="1">
    <location>
        <begin position="888"/>
        <end position="899"/>
    </location>
</feature>
<keyword evidence="2" id="KW-1133">Transmembrane helix</keyword>
<dbReference type="OrthoDB" id="10005154at2759"/>
<feature type="region of interest" description="Disordered" evidence="1">
    <location>
        <begin position="630"/>
        <end position="687"/>
    </location>
</feature>
<reference evidence="4" key="2">
    <citation type="submission" date="2021-01" db="UniProtKB">
        <authorList>
            <consortium name="EnsemblMetazoa"/>
        </authorList>
    </citation>
    <scope>IDENTIFICATION</scope>
</reference>
<keyword evidence="5" id="KW-1185">Reference proteome</keyword>
<dbReference type="RefSeq" id="XP_003728419.2">
    <property type="nucleotide sequence ID" value="XM_003728371.3"/>
</dbReference>
<dbReference type="PANTHER" id="PTHR46534:SF1">
    <property type="entry name" value="IGGFC-BINDING PROTEIN N-TERMINAL DOMAIN-CONTAINING PROTEIN"/>
    <property type="match status" value="1"/>
</dbReference>
<dbReference type="PANTHER" id="PTHR46534">
    <property type="entry name" value="IGGFC_BINDING DOMAIN-CONTAINING PROTEIN"/>
    <property type="match status" value="1"/>
</dbReference>
<dbReference type="OMA" id="HPERDYM"/>
<feature type="region of interest" description="Disordered" evidence="1">
    <location>
        <begin position="781"/>
        <end position="810"/>
    </location>
</feature>
<evidence type="ECO:0000313" key="5">
    <source>
        <dbReference type="Proteomes" id="UP000007110"/>
    </source>
</evidence>
<evidence type="ECO:0000313" key="4">
    <source>
        <dbReference type="EnsemblMetazoa" id="XP_003728419"/>
    </source>
</evidence>